<name>A0A410TB49_9CAUD</name>
<evidence type="ECO:0000313" key="2">
    <source>
        <dbReference type="Proteomes" id="UP000290536"/>
    </source>
</evidence>
<gene>
    <name evidence="1" type="primary">28</name>
    <name evidence="1" type="ORF">SEA_RICKMORE_28</name>
</gene>
<evidence type="ECO:0000313" key="1">
    <source>
        <dbReference type="EMBL" id="QAU06263.1"/>
    </source>
</evidence>
<dbReference type="EMBL" id="MK376953">
    <property type="protein sequence ID" value="QAU06263.1"/>
    <property type="molecule type" value="Genomic_DNA"/>
</dbReference>
<protein>
    <submittedName>
        <fullName evidence="1">Uncharacterized protein</fullName>
    </submittedName>
</protein>
<proteinExistence type="predicted"/>
<dbReference type="RefSeq" id="YP_009843525.1">
    <property type="nucleotide sequence ID" value="NC_048749.1"/>
</dbReference>
<dbReference type="Proteomes" id="UP000290536">
    <property type="component" value="Segment"/>
</dbReference>
<sequence>MIKVGTRKVGEIVDPSRSAKVVLAKHPSGQVREAYPCGTYKTKQLEFNAASDIGHFPLSIMSESNMIGGYVADGVYRPRPTNVEAKQFRLLDQLFDGNEITIEIVPMEMKPLSRPSSVVIGCDFYGKSAIEFVFGSNGSRIQLTNSDNTIGANFPFTHTIAAGNTITIKRLLDIIVVHVNGSYVYAARHPAFDTNDSQVYAGLTTTSSSTEVSTAFGSFKVSGSSYQYAQLIARFDVERRVLAHNAVTLVGSFYVAQGGHVLMTMTEFGWTNWTNFSVRQVEVNVNGQQQILITNQNGGSASKELTLAPNSLIEIKAISNASAAGDRTIKEGLVEIYPY</sequence>
<reference evidence="1 2" key="1">
    <citation type="submission" date="2019-01" db="EMBL/GenBank/DDBJ databases">
        <authorList>
            <person name="Mendiola A."/>
            <person name="Dhungana S."/>
            <person name="Koga A.P."/>
            <person name="Garlena R.A."/>
            <person name="Russell D.A."/>
            <person name="Pope W.H."/>
            <person name="Jacobs-Sera D."/>
            <person name="Hatfull G.F."/>
        </authorList>
    </citation>
    <scope>NUCLEOTIDE SEQUENCE [LARGE SCALE GENOMIC DNA]</scope>
</reference>
<dbReference type="KEGG" id="vg:55613817"/>
<accession>A0A410TB49</accession>
<organism evidence="1 2">
    <name type="scientific">Gordonia phage Rickmore</name>
    <dbReference type="NCBI Taxonomy" id="2507854"/>
    <lineage>
        <taxon>Viruses</taxon>
        <taxon>Duplodnaviria</taxon>
        <taxon>Heunggongvirae</taxon>
        <taxon>Uroviricota</taxon>
        <taxon>Caudoviricetes</taxon>
        <taxon>Deejayvirinae</taxon>
        <taxon>Kenoshavirus</taxon>
        <taxon>Kenoshavirus rickmore</taxon>
    </lineage>
</organism>
<dbReference type="GeneID" id="55613817"/>
<keyword evidence="2" id="KW-1185">Reference proteome</keyword>